<dbReference type="Proteomes" id="UP000031599">
    <property type="component" value="Unassembled WGS sequence"/>
</dbReference>
<protein>
    <submittedName>
        <fullName evidence="1">Uncharacterized protein</fullName>
    </submittedName>
</protein>
<reference evidence="1 2" key="1">
    <citation type="submission" date="2014-12" db="EMBL/GenBank/DDBJ databases">
        <title>Genome assembly of Enhygromyxa salina DSM 15201.</title>
        <authorList>
            <person name="Sharma G."/>
            <person name="Subramanian S."/>
        </authorList>
    </citation>
    <scope>NUCLEOTIDE SEQUENCE [LARGE SCALE GENOMIC DNA]</scope>
    <source>
        <strain evidence="1 2">DSM 15201</strain>
    </source>
</reference>
<evidence type="ECO:0000313" key="2">
    <source>
        <dbReference type="Proteomes" id="UP000031599"/>
    </source>
</evidence>
<dbReference type="EMBL" id="JMCC02000020">
    <property type="protein sequence ID" value="KIG17773.1"/>
    <property type="molecule type" value="Genomic_DNA"/>
</dbReference>
<proteinExistence type="predicted"/>
<comment type="caution">
    <text evidence="1">The sequence shown here is derived from an EMBL/GenBank/DDBJ whole genome shotgun (WGS) entry which is preliminary data.</text>
</comment>
<evidence type="ECO:0000313" key="1">
    <source>
        <dbReference type="EMBL" id="KIG17773.1"/>
    </source>
</evidence>
<dbReference type="AlphaFoldDB" id="A0A0C2A326"/>
<gene>
    <name evidence="1" type="ORF">DB30_02806</name>
</gene>
<name>A0A0C2A326_9BACT</name>
<accession>A0A0C2A326</accession>
<sequence length="176" mass="19328">MAKRKGGGREAPIDHTRVIDGFGELVGRTHYESFETECGRCGVTFVFSATAQKHVHEQRGVPIKRARAGAGYCSACATARGRDNRLRAKASAEAQQLRAAAERAKASADASPKDGSKLLEYVVAKIRVLEHSWSQRAAERLLGDVRRARRLTPSLASVSKWELRLGELIAENTRDE</sequence>
<organism evidence="1 2">
    <name type="scientific">Enhygromyxa salina</name>
    <dbReference type="NCBI Taxonomy" id="215803"/>
    <lineage>
        <taxon>Bacteria</taxon>
        <taxon>Pseudomonadati</taxon>
        <taxon>Myxococcota</taxon>
        <taxon>Polyangia</taxon>
        <taxon>Nannocystales</taxon>
        <taxon>Nannocystaceae</taxon>
        <taxon>Enhygromyxa</taxon>
    </lineage>
</organism>
<dbReference type="RefSeq" id="WP_052547942.1">
    <property type="nucleotide sequence ID" value="NZ_JMCC02000020.1"/>
</dbReference>